<dbReference type="EnsemblMetazoa" id="MESCA009151-RA">
    <property type="protein sequence ID" value="MESCA009151-PA"/>
    <property type="gene ID" value="MESCA009151"/>
</dbReference>
<keyword evidence="1" id="KW-0812">Transmembrane</keyword>
<feature type="transmembrane region" description="Helical" evidence="1">
    <location>
        <begin position="238"/>
        <end position="263"/>
    </location>
</feature>
<dbReference type="AlphaFoldDB" id="T1GZ56"/>
<evidence type="ECO:0000313" key="4">
    <source>
        <dbReference type="Proteomes" id="UP000015102"/>
    </source>
</evidence>
<evidence type="ECO:0000256" key="1">
    <source>
        <dbReference type="SAM" id="Phobius"/>
    </source>
</evidence>
<name>T1GZ56_MEGSC</name>
<dbReference type="HOGENOM" id="CLU_1054820_0_0_1"/>
<keyword evidence="1" id="KW-1133">Transmembrane helix</keyword>
<evidence type="ECO:0000313" key="3">
    <source>
        <dbReference type="EnsemblMetazoa" id="MESCA009151-PA"/>
    </source>
</evidence>
<keyword evidence="1" id="KW-0472">Membrane</keyword>
<protein>
    <submittedName>
        <fullName evidence="3">Uncharacterized protein</fullName>
    </submittedName>
</protein>
<keyword evidence="2" id="KW-0732">Signal</keyword>
<sequence>MMTSKVFVIFTISLLEVFSAAESDYVDEFLGGQDLPQMRLNYPPALRRRPNQFNDMSSIDFDQEFLDQLVDEQARRRFHKHMEALSRQFNYNLNSRLRDRLSFKNPFPSEGEPSTSYNSPDFEYNLPKASSSNGDIVFGLTPSDSRYKVDEEVESYDNDDFKPQQQHSASPDVAENEQQVLFKFINPQKINNFKTQSIFNPGSVGQDIKTVPHLQRPLAENNNFVMKESMGLESDTNVYVVALIAGVTAAVTVGLIVLVVAWYT</sequence>
<feature type="signal peptide" evidence="2">
    <location>
        <begin position="1"/>
        <end position="23"/>
    </location>
</feature>
<keyword evidence="4" id="KW-1185">Reference proteome</keyword>
<dbReference type="EMBL" id="CAQQ02190653">
    <property type="status" value="NOT_ANNOTATED_CDS"/>
    <property type="molecule type" value="Genomic_DNA"/>
</dbReference>
<reference evidence="3" key="2">
    <citation type="submission" date="2015-06" db="UniProtKB">
        <authorList>
            <consortium name="EnsemblMetazoa"/>
        </authorList>
    </citation>
    <scope>IDENTIFICATION</scope>
</reference>
<accession>T1GZ56</accession>
<reference evidence="4" key="1">
    <citation type="submission" date="2013-02" db="EMBL/GenBank/DDBJ databases">
        <authorList>
            <person name="Hughes D."/>
        </authorList>
    </citation>
    <scope>NUCLEOTIDE SEQUENCE</scope>
    <source>
        <strain>Durham</strain>
        <strain evidence="4">NC isolate 2 -- Noor lab</strain>
    </source>
</reference>
<evidence type="ECO:0000256" key="2">
    <source>
        <dbReference type="SAM" id="SignalP"/>
    </source>
</evidence>
<proteinExistence type="predicted"/>
<organism evidence="3 4">
    <name type="scientific">Megaselia scalaris</name>
    <name type="common">Humpbacked fly</name>
    <name type="synonym">Phora scalaris</name>
    <dbReference type="NCBI Taxonomy" id="36166"/>
    <lineage>
        <taxon>Eukaryota</taxon>
        <taxon>Metazoa</taxon>
        <taxon>Ecdysozoa</taxon>
        <taxon>Arthropoda</taxon>
        <taxon>Hexapoda</taxon>
        <taxon>Insecta</taxon>
        <taxon>Pterygota</taxon>
        <taxon>Neoptera</taxon>
        <taxon>Endopterygota</taxon>
        <taxon>Diptera</taxon>
        <taxon>Brachycera</taxon>
        <taxon>Muscomorpha</taxon>
        <taxon>Platypezoidea</taxon>
        <taxon>Phoridae</taxon>
        <taxon>Megaseliini</taxon>
        <taxon>Megaselia</taxon>
    </lineage>
</organism>
<feature type="chain" id="PRO_5004588624" evidence="2">
    <location>
        <begin position="24"/>
        <end position="264"/>
    </location>
</feature>
<dbReference type="Proteomes" id="UP000015102">
    <property type="component" value="Unassembled WGS sequence"/>
</dbReference>
<dbReference type="STRING" id="36166.T1GZ56"/>